<feature type="transmembrane region" description="Helical" evidence="10">
    <location>
        <begin position="54"/>
        <end position="77"/>
    </location>
</feature>
<gene>
    <name evidence="10" type="primary">plsY</name>
    <name evidence="11" type="ORF">ACFQ4R_00455</name>
</gene>
<evidence type="ECO:0000313" key="11">
    <source>
        <dbReference type="EMBL" id="MFD1410103.1"/>
    </source>
</evidence>
<comment type="function">
    <text evidence="10">Catalyzes the transfer of an acyl group from acyl-phosphate (acyl-PO(4)) to glycerol-3-phosphate (G3P) to form lysophosphatidic acid (LPA). This enzyme utilizes acyl-phosphate as fatty acyl donor, but not acyl-CoA or acyl-ACP.</text>
</comment>
<keyword evidence="7 10" id="KW-0472">Membrane</keyword>
<evidence type="ECO:0000313" key="12">
    <source>
        <dbReference type="Proteomes" id="UP001597191"/>
    </source>
</evidence>
<evidence type="ECO:0000256" key="9">
    <source>
        <dbReference type="ARBA" id="ARBA00023264"/>
    </source>
</evidence>
<evidence type="ECO:0000256" key="6">
    <source>
        <dbReference type="ARBA" id="ARBA00023098"/>
    </source>
</evidence>
<protein>
    <recommendedName>
        <fullName evidence="10">Glycerol-3-phosphate acyltransferase</fullName>
    </recommendedName>
    <alternativeName>
        <fullName evidence="10">Acyl-PO4 G3P acyltransferase</fullName>
    </alternativeName>
    <alternativeName>
        <fullName evidence="10">Acyl-phosphate--glycerol-3-phosphate acyltransferase</fullName>
    </alternativeName>
    <alternativeName>
        <fullName evidence="10">G3P acyltransferase</fullName>
        <shortName evidence="10">GPAT</shortName>
        <ecNumber evidence="10">2.3.1.275</ecNumber>
    </alternativeName>
    <alternativeName>
        <fullName evidence="10">Lysophosphatidic acid synthase</fullName>
        <shortName evidence="10">LPA synthase</shortName>
    </alternativeName>
</protein>
<evidence type="ECO:0000256" key="2">
    <source>
        <dbReference type="ARBA" id="ARBA00022516"/>
    </source>
</evidence>
<evidence type="ECO:0000256" key="3">
    <source>
        <dbReference type="ARBA" id="ARBA00022679"/>
    </source>
</evidence>
<evidence type="ECO:0000256" key="4">
    <source>
        <dbReference type="ARBA" id="ARBA00022692"/>
    </source>
</evidence>
<comment type="caution">
    <text evidence="11">The sequence shown here is derived from an EMBL/GenBank/DDBJ whole genome shotgun (WGS) entry which is preliminary data.</text>
</comment>
<feature type="transmembrane region" description="Helical" evidence="10">
    <location>
        <begin position="6"/>
        <end position="27"/>
    </location>
</feature>
<reference evidence="12" key="1">
    <citation type="journal article" date="2019" name="Int. J. Syst. Evol. Microbiol.">
        <title>The Global Catalogue of Microorganisms (GCM) 10K type strain sequencing project: providing services to taxonomists for standard genome sequencing and annotation.</title>
        <authorList>
            <consortium name="The Broad Institute Genomics Platform"/>
            <consortium name="The Broad Institute Genome Sequencing Center for Infectious Disease"/>
            <person name="Wu L."/>
            <person name="Ma J."/>
        </authorList>
    </citation>
    <scope>NUCLEOTIDE SEQUENCE [LARGE SCALE GENOMIC DNA]</scope>
    <source>
        <strain evidence="12">CCM 8937</strain>
    </source>
</reference>
<evidence type="ECO:0000256" key="1">
    <source>
        <dbReference type="ARBA" id="ARBA00022475"/>
    </source>
</evidence>
<keyword evidence="12" id="KW-1185">Reference proteome</keyword>
<organism evidence="11 12">
    <name type="scientific">Lapidilactobacillus gannanensis</name>
    <dbReference type="NCBI Taxonomy" id="2486002"/>
    <lineage>
        <taxon>Bacteria</taxon>
        <taxon>Bacillati</taxon>
        <taxon>Bacillota</taxon>
        <taxon>Bacilli</taxon>
        <taxon>Lactobacillales</taxon>
        <taxon>Lactobacillaceae</taxon>
        <taxon>Lapidilactobacillus</taxon>
    </lineage>
</organism>
<keyword evidence="4 10" id="KW-0812">Transmembrane</keyword>
<keyword evidence="6 10" id="KW-0443">Lipid metabolism</keyword>
<evidence type="ECO:0000256" key="10">
    <source>
        <dbReference type="HAMAP-Rule" id="MF_01043"/>
    </source>
</evidence>
<keyword evidence="5 10" id="KW-1133">Transmembrane helix</keyword>
<dbReference type="InterPro" id="IPR003811">
    <property type="entry name" value="G3P_acylTferase_PlsY"/>
</dbReference>
<comment type="subcellular location">
    <subcellularLocation>
        <location evidence="10">Cell membrane</location>
        <topology evidence="10">Multi-pass membrane protein</topology>
    </subcellularLocation>
</comment>
<keyword evidence="11" id="KW-0012">Acyltransferase</keyword>
<dbReference type="EC" id="2.3.1.275" evidence="10"/>
<keyword evidence="9 10" id="KW-1208">Phospholipid metabolism</keyword>
<evidence type="ECO:0000256" key="5">
    <source>
        <dbReference type="ARBA" id="ARBA00022989"/>
    </source>
</evidence>
<sequence>MILPRIYALLIGYGFGNFITAYAVSYWRTGKSPHELGSGNPGTANIGAVLGKKFGILVLCGDLLKTLVAILLCVWLFPELGRLAIMYAGIGVTLGHNFPVWLKFRGGKGVAVSALLLVSYDLKWGLICLLIALAVLLITKDLALPGITILLSFTIVSLVLFGLETAIGFGFLTLLSIFRFWHDLDNLVHGRSKKIDLLQRFKKKPTTVTEDATTTVKEKPQK</sequence>
<dbReference type="HAMAP" id="MF_01043">
    <property type="entry name" value="PlsY"/>
    <property type="match status" value="1"/>
</dbReference>
<comment type="subunit">
    <text evidence="10">Probably interacts with PlsX.</text>
</comment>
<dbReference type="Proteomes" id="UP001597191">
    <property type="component" value="Unassembled WGS sequence"/>
</dbReference>
<feature type="transmembrane region" description="Helical" evidence="10">
    <location>
        <begin position="150"/>
        <end position="175"/>
    </location>
</feature>
<feature type="transmembrane region" description="Helical" evidence="10">
    <location>
        <begin position="83"/>
        <end position="102"/>
    </location>
</feature>
<comment type="catalytic activity">
    <reaction evidence="10">
        <text>an acyl phosphate + sn-glycerol 3-phosphate = a 1-acyl-sn-glycero-3-phosphate + phosphate</text>
        <dbReference type="Rhea" id="RHEA:34075"/>
        <dbReference type="ChEBI" id="CHEBI:43474"/>
        <dbReference type="ChEBI" id="CHEBI:57597"/>
        <dbReference type="ChEBI" id="CHEBI:57970"/>
        <dbReference type="ChEBI" id="CHEBI:59918"/>
        <dbReference type="EC" id="2.3.1.275"/>
    </reaction>
</comment>
<feature type="transmembrane region" description="Helical" evidence="10">
    <location>
        <begin position="114"/>
        <end position="138"/>
    </location>
</feature>
<dbReference type="PANTHER" id="PTHR30309">
    <property type="entry name" value="INNER MEMBRANE PROTEIN YGIH"/>
    <property type="match status" value="1"/>
</dbReference>
<dbReference type="GO" id="GO:0016746">
    <property type="term" value="F:acyltransferase activity"/>
    <property type="evidence" value="ECO:0007669"/>
    <property type="project" value="UniProtKB-KW"/>
</dbReference>
<keyword evidence="8 10" id="KW-0594">Phospholipid biosynthesis</keyword>
<dbReference type="SMART" id="SM01207">
    <property type="entry name" value="G3P_acyltransf"/>
    <property type="match status" value="1"/>
</dbReference>
<proteinExistence type="inferred from homology"/>
<keyword evidence="3 10" id="KW-0808">Transferase</keyword>
<evidence type="ECO:0000256" key="8">
    <source>
        <dbReference type="ARBA" id="ARBA00023209"/>
    </source>
</evidence>
<comment type="similarity">
    <text evidence="10">Belongs to the PlsY family.</text>
</comment>
<dbReference type="RefSeq" id="WP_125650954.1">
    <property type="nucleotide sequence ID" value="NZ_JBHTOH010000007.1"/>
</dbReference>
<dbReference type="PANTHER" id="PTHR30309:SF0">
    <property type="entry name" value="GLYCEROL-3-PHOSPHATE ACYLTRANSFERASE-RELATED"/>
    <property type="match status" value="1"/>
</dbReference>
<name>A0ABW4BLJ3_9LACO</name>
<evidence type="ECO:0000256" key="7">
    <source>
        <dbReference type="ARBA" id="ARBA00023136"/>
    </source>
</evidence>
<dbReference type="EMBL" id="JBHTOH010000007">
    <property type="protein sequence ID" value="MFD1410103.1"/>
    <property type="molecule type" value="Genomic_DNA"/>
</dbReference>
<keyword evidence="1 10" id="KW-1003">Cell membrane</keyword>
<dbReference type="Pfam" id="PF02660">
    <property type="entry name" value="G3P_acyltransf"/>
    <property type="match status" value="1"/>
</dbReference>
<keyword evidence="2 10" id="KW-0444">Lipid biosynthesis</keyword>
<comment type="pathway">
    <text evidence="10">Lipid metabolism; phospholipid metabolism.</text>
</comment>
<accession>A0ABW4BLJ3</accession>